<dbReference type="PANTHER" id="PTHR42973">
    <property type="entry name" value="BINDING OXIDOREDUCTASE, PUTATIVE (AFU_ORTHOLOGUE AFUA_1G17690)-RELATED"/>
    <property type="match status" value="1"/>
</dbReference>
<dbReference type="InterPro" id="IPR006094">
    <property type="entry name" value="Oxid_FAD_bind_N"/>
</dbReference>
<dbReference type="InterPro" id="IPR016166">
    <property type="entry name" value="FAD-bd_PCMH"/>
</dbReference>
<dbReference type="InterPro" id="IPR036318">
    <property type="entry name" value="FAD-bd_PCMH-like_sf"/>
</dbReference>
<name>A0A2K3QNJ4_9HYPO</name>
<comment type="similarity">
    <text evidence="1">Belongs to the oxygen-dependent FAD-linked oxidoreductase family.</text>
</comment>
<dbReference type="Gene3D" id="3.30.465.10">
    <property type="match status" value="1"/>
</dbReference>
<dbReference type="InterPro" id="IPR050416">
    <property type="entry name" value="FAD-linked_Oxidoreductase"/>
</dbReference>
<evidence type="ECO:0000259" key="5">
    <source>
        <dbReference type="PROSITE" id="PS51387"/>
    </source>
</evidence>
<evidence type="ECO:0000256" key="3">
    <source>
        <dbReference type="ARBA" id="ARBA00022827"/>
    </source>
</evidence>
<accession>A0A2K3QNJ4</accession>
<reference evidence="6 7" key="1">
    <citation type="submission" date="2017-08" db="EMBL/GenBank/DDBJ databases">
        <title>Harnessing the power of phylogenomics to disentangle the directionality and signatures of interkingdom host jumping in the parasitic fungal genus Tolypocladium.</title>
        <authorList>
            <person name="Quandt C.A."/>
            <person name="Patterson W."/>
            <person name="Spatafora J.W."/>
        </authorList>
    </citation>
    <scope>NUCLEOTIDE SEQUENCE [LARGE SCALE GENOMIC DNA]</scope>
    <source>
        <strain evidence="6 7">CBS 113982</strain>
    </source>
</reference>
<dbReference type="GO" id="GO:0016491">
    <property type="term" value="F:oxidoreductase activity"/>
    <property type="evidence" value="ECO:0007669"/>
    <property type="project" value="UniProtKB-KW"/>
</dbReference>
<organism evidence="6 7">
    <name type="scientific">Tolypocladium capitatum</name>
    <dbReference type="NCBI Taxonomy" id="45235"/>
    <lineage>
        <taxon>Eukaryota</taxon>
        <taxon>Fungi</taxon>
        <taxon>Dikarya</taxon>
        <taxon>Ascomycota</taxon>
        <taxon>Pezizomycotina</taxon>
        <taxon>Sordariomycetes</taxon>
        <taxon>Hypocreomycetidae</taxon>
        <taxon>Hypocreales</taxon>
        <taxon>Ophiocordycipitaceae</taxon>
        <taxon>Tolypocladium</taxon>
    </lineage>
</organism>
<dbReference type="PANTHER" id="PTHR42973:SF7">
    <property type="entry name" value="FAD-BINDING PCMH-TYPE DOMAIN-CONTAINING PROTEIN"/>
    <property type="match status" value="1"/>
</dbReference>
<evidence type="ECO:0000313" key="6">
    <source>
        <dbReference type="EMBL" id="PNY29110.1"/>
    </source>
</evidence>
<keyword evidence="7" id="KW-1185">Reference proteome</keyword>
<dbReference type="STRING" id="45235.A0A2K3QNJ4"/>
<dbReference type="OrthoDB" id="415825at2759"/>
<dbReference type="PROSITE" id="PS51387">
    <property type="entry name" value="FAD_PCMH"/>
    <property type="match status" value="1"/>
</dbReference>
<dbReference type="GO" id="GO:0071949">
    <property type="term" value="F:FAD binding"/>
    <property type="evidence" value="ECO:0007669"/>
    <property type="project" value="InterPro"/>
</dbReference>
<dbReference type="InterPro" id="IPR006093">
    <property type="entry name" value="Oxy_OxRdtase_FAD_BS"/>
</dbReference>
<evidence type="ECO:0000313" key="7">
    <source>
        <dbReference type="Proteomes" id="UP000236621"/>
    </source>
</evidence>
<keyword evidence="3" id="KW-0274">FAD</keyword>
<keyword evidence="2" id="KW-0285">Flavoprotein</keyword>
<dbReference type="Pfam" id="PF01565">
    <property type="entry name" value="FAD_binding_4"/>
    <property type="match status" value="1"/>
</dbReference>
<proteinExistence type="inferred from homology"/>
<feature type="domain" description="FAD-binding PCMH-type" evidence="5">
    <location>
        <begin position="35"/>
        <end position="207"/>
    </location>
</feature>
<dbReference type="EMBL" id="NRSZ01000156">
    <property type="protein sequence ID" value="PNY29110.1"/>
    <property type="molecule type" value="Genomic_DNA"/>
</dbReference>
<evidence type="ECO:0000256" key="1">
    <source>
        <dbReference type="ARBA" id="ARBA00005466"/>
    </source>
</evidence>
<dbReference type="SUPFAM" id="SSF56176">
    <property type="entry name" value="FAD-binding/transporter-associated domain-like"/>
    <property type="match status" value="1"/>
</dbReference>
<evidence type="ECO:0000256" key="4">
    <source>
        <dbReference type="ARBA" id="ARBA00023002"/>
    </source>
</evidence>
<dbReference type="InterPro" id="IPR016169">
    <property type="entry name" value="FAD-bd_PCMH_sub2"/>
</dbReference>
<keyword evidence="4" id="KW-0560">Oxidoreductase</keyword>
<sequence length="471" mass="50192">MAPSILGTDALSCPFVIPNHDTPLGDVLPRWTESYLSHPAIIMTPNTEIDVASAIRLAKQNGFRLIPGGGGHGTTVPIDSKTVYLDMKAFKSIKLAKSSGTVQLGAGVLTGELLQSLIADGRYTTIPNSNAVGVVGALLGGGNTSQNGLHGFMVDNVLSFRLMTAEGKTVEVGSSSAGEELALFHALCGAGHGLGVITAATMKTYPIVDLGLSENRVWTRTLIFPPPALKDAAEAFVAVHNPAEPLNLQVTFLRSPPGTPAAGSPIIMLSATYYGPPADAEKAAAGLFDANLVQKAIKADTALVPLSHINDGLEPLNAHGGFKSMVAARLRALKPESISASFAAWAQTTEKLPDTGRTVFVFHRFNPTKLQSNGATEQGKEKFLESRDRGFTAMALTWCYSPDSRDKLAALMDEVLSVWRRGETCAARTFPNTMKLGADLAELYDDERIHELQRVRKTWDAEGVFWSPIAG</sequence>
<dbReference type="Gene3D" id="3.40.462.20">
    <property type="match status" value="1"/>
</dbReference>
<comment type="caution">
    <text evidence="6">The sequence shown here is derived from an EMBL/GenBank/DDBJ whole genome shotgun (WGS) entry which is preliminary data.</text>
</comment>
<evidence type="ECO:0000256" key="2">
    <source>
        <dbReference type="ARBA" id="ARBA00022630"/>
    </source>
</evidence>
<dbReference type="PROSITE" id="PS00862">
    <property type="entry name" value="OX2_COVAL_FAD"/>
    <property type="match status" value="1"/>
</dbReference>
<protein>
    <submittedName>
        <fullName evidence="6">6-hydroxy-D-nicotine oxidase</fullName>
    </submittedName>
</protein>
<gene>
    <name evidence="6" type="ORF">TCAP_00985</name>
</gene>
<dbReference type="Proteomes" id="UP000236621">
    <property type="component" value="Unassembled WGS sequence"/>
</dbReference>
<dbReference type="AlphaFoldDB" id="A0A2K3QNJ4"/>